<dbReference type="Proteomes" id="UP000630528">
    <property type="component" value="Unassembled WGS sequence"/>
</dbReference>
<comment type="caution">
    <text evidence="1">The sequence shown here is derived from an EMBL/GenBank/DDBJ whole genome shotgun (WGS) entry which is preliminary data.</text>
</comment>
<keyword evidence="2" id="KW-1185">Reference proteome</keyword>
<reference evidence="1" key="1">
    <citation type="journal article" date="2012" name="J. Microbiol. Biotechnol.">
        <title>Ramlibacter ginsenosidimutans sp. nov., with ginsenoside-converting activity.</title>
        <authorList>
            <person name="Wang L."/>
            <person name="An D.S."/>
            <person name="Kim S.G."/>
            <person name="Jin F.X."/>
            <person name="Kim S.C."/>
            <person name="Lee S.T."/>
            <person name="Im W.T."/>
        </authorList>
    </citation>
    <scope>NUCLEOTIDE SEQUENCE</scope>
    <source>
        <strain evidence="1">KACC 17527</strain>
    </source>
</reference>
<gene>
    <name evidence="1" type="ORF">JJB11_04180</name>
</gene>
<accession>A0A934TQX0</accession>
<protein>
    <recommendedName>
        <fullName evidence="3">Peptidase C39-like domain-containing protein</fullName>
    </recommendedName>
</protein>
<proteinExistence type="predicted"/>
<evidence type="ECO:0000313" key="1">
    <source>
        <dbReference type="EMBL" id="MBK6005281.1"/>
    </source>
</evidence>
<reference evidence="1" key="2">
    <citation type="submission" date="2021-01" db="EMBL/GenBank/DDBJ databases">
        <authorList>
            <person name="Kang M."/>
        </authorList>
    </citation>
    <scope>NUCLEOTIDE SEQUENCE</scope>
    <source>
        <strain evidence="1">KACC 17527</strain>
    </source>
</reference>
<dbReference type="AlphaFoldDB" id="A0A934TQX0"/>
<dbReference type="EMBL" id="JAEPWM010000001">
    <property type="protein sequence ID" value="MBK6005281.1"/>
    <property type="molecule type" value="Genomic_DNA"/>
</dbReference>
<sequence length="182" mass="20020">MFQAQHASSWCWAASIAMILRRYGLDVPQDEVVRTAFGLAANERASMQAVAALLNRGWNDAQGRAVVISSRPLPPWRRSFGLAAPEVLDELAQGRPLLLAAQQHAMVLIQVIYERRVDGEPLTVAGVRMVQALVLDPGSREWPRSLEPAERRPEFVARIEVEARPARSPAVQAPGAQLAVSR</sequence>
<dbReference type="RefSeq" id="WP_201166628.1">
    <property type="nucleotide sequence ID" value="NZ_JAEPWM010000001.1"/>
</dbReference>
<name>A0A934TQX0_9BURK</name>
<dbReference type="Gene3D" id="3.90.70.10">
    <property type="entry name" value="Cysteine proteinases"/>
    <property type="match status" value="1"/>
</dbReference>
<organism evidence="1 2">
    <name type="scientific">Ramlibacter ginsenosidimutans</name>
    <dbReference type="NCBI Taxonomy" id="502333"/>
    <lineage>
        <taxon>Bacteria</taxon>
        <taxon>Pseudomonadati</taxon>
        <taxon>Pseudomonadota</taxon>
        <taxon>Betaproteobacteria</taxon>
        <taxon>Burkholderiales</taxon>
        <taxon>Comamonadaceae</taxon>
        <taxon>Ramlibacter</taxon>
    </lineage>
</organism>
<evidence type="ECO:0000313" key="2">
    <source>
        <dbReference type="Proteomes" id="UP000630528"/>
    </source>
</evidence>
<evidence type="ECO:0008006" key="3">
    <source>
        <dbReference type="Google" id="ProtNLM"/>
    </source>
</evidence>